<dbReference type="EMBL" id="CM047909">
    <property type="protein sequence ID" value="KAJ0080602.1"/>
    <property type="molecule type" value="Genomic_DNA"/>
</dbReference>
<keyword evidence="2" id="KW-1185">Reference proteome</keyword>
<evidence type="ECO:0000313" key="2">
    <source>
        <dbReference type="Proteomes" id="UP001164250"/>
    </source>
</evidence>
<protein>
    <submittedName>
        <fullName evidence="1">Uncharacterized protein</fullName>
    </submittedName>
</protein>
<reference evidence="2" key="1">
    <citation type="journal article" date="2023" name="G3 (Bethesda)">
        <title>Genome assembly and association tests identify interacting loci associated with vigor, precocity, and sex in interspecific pistachio rootstocks.</title>
        <authorList>
            <person name="Palmer W."/>
            <person name="Jacygrad E."/>
            <person name="Sagayaradj S."/>
            <person name="Cavanaugh K."/>
            <person name="Han R."/>
            <person name="Bertier L."/>
            <person name="Beede B."/>
            <person name="Kafkas S."/>
            <person name="Golino D."/>
            <person name="Preece J."/>
            <person name="Michelmore R."/>
        </authorList>
    </citation>
    <scope>NUCLEOTIDE SEQUENCE [LARGE SCALE GENOMIC DNA]</scope>
</reference>
<name>A0ACC1A2S4_9ROSI</name>
<comment type="caution">
    <text evidence="1">The sequence shown here is derived from an EMBL/GenBank/DDBJ whole genome shotgun (WGS) entry which is preliminary data.</text>
</comment>
<proteinExistence type="predicted"/>
<evidence type="ECO:0000313" key="1">
    <source>
        <dbReference type="EMBL" id="KAJ0080602.1"/>
    </source>
</evidence>
<dbReference type="Proteomes" id="UP001164250">
    <property type="component" value="Chromosome 13"/>
</dbReference>
<accession>A0ACC1A2S4</accession>
<organism evidence="1 2">
    <name type="scientific">Pistacia atlantica</name>
    <dbReference type="NCBI Taxonomy" id="434234"/>
    <lineage>
        <taxon>Eukaryota</taxon>
        <taxon>Viridiplantae</taxon>
        <taxon>Streptophyta</taxon>
        <taxon>Embryophyta</taxon>
        <taxon>Tracheophyta</taxon>
        <taxon>Spermatophyta</taxon>
        <taxon>Magnoliopsida</taxon>
        <taxon>eudicotyledons</taxon>
        <taxon>Gunneridae</taxon>
        <taxon>Pentapetalae</taxon>
        <taxon>rosids</taxon>
        <taxon>malvids</taxon>
        <taxon>Sapindales</taxon>
        <taxon>Anacardiaceae</taxon>
        <taxon>Pistacia</taxon>
    </lineage>
</organism>
<sequence>MSLRQSERTEVHRNRNELAGDVDEGRRRREDNMVEIQESLQKKRREGLQNIHASAVEKKLEHLPAMVAGVWTDDCNLQLEATTQFQKLLSIERSPPIEEVIQAGVVPCFVEFLMREDFSQFQLRQ</sequence>
<gene>
    <name evidence="1" type="ORF">Patl1_22324</name>
</gene>